<name>A0ABY9BQI7_VITVI</name>
<evidence type="ECO:0000313" key="3">
    <source>
        <dbReference type="EMBL" id="WJZ85197.1"/>
    </source>
</evidence>
<feature type="coiled-coil region" evidence="1">
    <location>
        <begin position="25"/>
        <end position="68"/>
    </location>
</feature>
<organism evidence="3 4">
    <name type="scientific">Vitis vinifera</name>
    <name type="common">Grape</name>
    <dbReference type="NCBI Taxonomy" id="29760"/>
    <lineage>
        <taxon>Eukaryota</taxon>
        <taxon>Viridiplantae</taxon>
        <taxon>Streptophyta</taxon>
        <taxon>Embryophyta</taxon>
        <taxon>Tracheophyta</taxon>
        <taxon>Spermatophyta</taxon>
        <taxon>Magnoliopsida</taxon>
        <taxon>eudicotyledons</taxon>
        <taxon>Gunneridae</taxon>
        <taxon>Pentapetalae</taxon>
        <taxon>rosids</taxon>
        <taxon>Vitales</taxon>
        <taxon>Vitaceae</taxon>
        <taxon>Viteae</taxon>
        <taxon>Vitis</taxon>
    </lineage>
</organism>
<protein>
    <recommendedName>
        <fullName evidence="5">Transmembrane protein</fullName>
    </recommendedName>
</protein>
<feature type="transmembrane region" description="Helical" evidence="2">
    <location>
        <begin position="68"/>
        <end position="89"/>
    </location>
</feature>
<keyword evidence="2" id="KW-0812">Transmembrane</keyword>
<gene>
    <name evidence="3" type="ORF">VitviT2T_004745</name>
</gene>
<dbReference type="EMBL" id="CP126651">
    <property type="protein sequence ID" value="WJZ85197.1"/>
    <property type="molecule type" value="Genomic_DNA"/>
</dbReference>
<feature type="transmembrane region" description="Helical" evidence="2">
    <location>
        <begin position="175"/>
        <end position="195"/>
    </location>
</feature>
<dbReference type="PANTHER" id="PTHR33287">
    <property type="entry name" value="OS03G0453550 PROTEIN"/>
    <property type="match status" value="1"/>
</dbReference>
<evidence type="ECO:0000256" key="2">
    <source>
        <dbReference type="SAM" id="Phobius"/>
    </source>
</evidence>
<evidence type="ECO:0008006" key="5">
    <source>
        <dbReference type="Google" id="ProtNLM"/>
    </source>
</evidence>
<keyword evidence="2" id="KW-0472">Membrane</keyword>
<accession>A0ABY9BQI7</accession>
<reference evidence="3 4" key="1">
    <citation type="journal article" date="2023" name="Hortic Res">
        <title>The complete reference genome for grapevine (Vitis vinifera L.) genetics and breeding.</title>
        <authorList>
            <person name="Shi X."/>
            <person name="Cao S."/>
            <person name="Wang X."/>
            <person name="Huang S."/>
            <person name="Wang Y."/>
            <person name="Liu Z."/>
            <person name="Liu W."/>
            <person name="Leng X."/>
            <person name="Peng Y."/>
            <person name="Wang N."/>
            <person name="Wang Y."/>
            <person name="Ma Z."/>
            <person name="Xu X."/>
            <person name="Zhang F."/>
            <person name="Xue H."/>
            <person name="Zhong H."/>
            <person name="Wang Y."/>
            <person name="Zhang K."/>
            <person name="Velt A."/>
            <person name="Avia K."/>
            <person name="Holtgrawe D."/>
            <person name="Grimplet J."/>
            <person name="Matus J.T."/>
            <person name="Ware D."/>
            <person name="Wu X."/>
            <person name="Wang H."/>
            <person name="Liu C."/>
            <person name="Fang Y."/>
            <person name="Rustenholz C."/>
            <person name="Cheng Z."/>
            <person name="Xiao H."/>
            <person name="Zhou Y."/>
        </authorList>
    </citation>
    <scope>NUCLEOTIDE SEQUENCE [LARGE SCALE GENOMIC DNA]</scope>
    <source>
        <strain evidence="4">cv. Pinot noir / PN40024</strain>
        <tissue evidence="3">Leaf</tissue>
    </source>
</reference>
<keyword evidence="1" id="KW-0175">Coiled coil</keyword>
<dbReference type="PANTHER" id="PTHR33287:SF2">
    <property type="entry name" value="TRANSMEMBRANE PROTEIN"/>
    <property type="match status" value="1"/>
</dbReference>
<feature type="transmembrane region" description="Helical" evidence="2">
    <location>
        <begin position="95"/>
        <end position="115"/>
    </location>
</feature>
<evidence type="ECO:0000256" key="1">
    <source>
        <dbReference type="SAM" id="Coils"/>
    </source>
</evidence>
<sequence>MVADSAIYILHNCLPIHIFNYFLFLQSAMDENQIKEQEKKVEEMRSLVEKQEERIQNLQSEAFELANFYFLFQGVILTAVSRASISHPITCSVRWLFFILSLLAATVNLLALFTIGHKYIKTLSQQHENKLEHHEVVQRLHQLRRYQGQSQSPHASNSESPVLNSKDFFKEAKHYLAFVICILLFLGFAGVTIVGCLKIPCSKNGCRRLPDNENCINLCDGPKCIKVCSEY</sequence>
<dbReference type="Proteomes" id="UP001227230">
    <property type="component" value="Chromosome 4"/>
</dbReference>
<keyword evidence="2" id="KW-1133">Transmembrane helix</keyword>
<proteinExistence type="predicted"/>
<evidence type="ECO:0000313" key="4">
    <source>
        <dbReference type="Proteomes" id="UP001227230"/>
    </source>
</evidence>
<feature type="transmembrane region" description="Helical" evidence="2">
    <location>
        <begin position="6"/>
        <end position="25"/>
    </location>
</feature>
<keyword evidence="4" id="KW-1185">Reference proteome</keyword>